<dbReference type="Pfam" id="PF00665">
    <property type="entry name" value="rve"/>
    <property type="match status" value="1"/>
</dbReference>
<sequence length="392" mass="44961">MTKQTRPTYSPEFRLEAAQLVVDQNYSVMDAAKAMGVSKSGMEKWVRQLKQERMGSSPKATPMTPEQIEIRELKKKIDRLEEHNAIPKKGYRSLDVRLPEQFSLVEKLKQSHTVKRICEVFGLHRSSYKYWRSRPKAISPEKVKLQSLIREAHAASNGSAGARSVAEIVTAKGINLSRYRASKLMKQLGLVSCQQPKHAYKKADREHVEIPNHLARQFQATEPNQVWCGDVTYIWTGARWAYLAVVIDLFARKAIGWAMSFSPDTSLTGKALSMAFESRGKPKGLMFHSDQGCHYTSRQYRQLLWRYQIKQSLSRRGNCWDNAPMERFFRSLKTEWVPSSGYTCFGEAKASITQYIVGYYSQVRPHQYNGGLTPSESERRFWLAYKTVAKKG</sequence>
<dbReference type="Gene3D" id="1.10.10.60">
    <property type="entry name" value="Homeodomain-like"/>
    <property type="match status" value="1"/>
</dbReference>
<dbReference type="InterPro" id="IPR036397">
    <property type="entry name" value="RNaseH_sf"/>
</dbReference>
<dbReference type="PROSITE" id="PS50994">
    <property type="entry name" value="INTEGRASE"/>
    <property type="match status" value="1"/>
</dbReference>
<organism evidence="3 4">
    <name type="scientific">Shewanella salipaludis</name>
    <dbReference type="NCBI Taxonomy" id="2723052"/>
    <lineage>
        <taxon>Bacteria</taxon>
        <taxon>Pseudomonadati</taxon>
        <taxon>Pseudomonadota</taxon>
        <taxon>Gammaproteobacteria</taxon>
        <taxon>Alteromonadales</taxon>
        <taxon>Shewanellaceae</taxon>
        <taxon>Shewanella</taxon>
    </lineage>
</organism>
<comment type="similarity">
    <text evidence="1">Belongs to the transposase 8 family.</text>
</comment>
<proteinExistence type="inferred from homology"/>
<evidence type="ECO:0000256" key="1">
    <source>
        <dbReference type="ARBA" id="ARBA00009964"/>
    </source>
</evidence>
<dbReference type="Gene3D" id="3.30.420.10">
    <property type="entry name" value="Ribonuclease H-like superfamily/Ribonuclease H"/>
    <property type="match status" value="1"/>
</dbReference>
<dbReference type="Proteomes" id="UP000737113">
    <property type="component" value="Unassembled WGS sequence"/>
</dbReference>
<dbReference type="SUPFAM" id="SSF46689">
    <property type="entry name" value="Homeodomain-like"/>
    <property type="match status" value="1"/>
</dbReference>
<dbReference type="NCBIfam" id="NF033516">
    <property type="entry name" value="transpos_IS3"/>
    <property type="match status" value="1"/>
</dbReference>
<dbReference type="GO" id="GO:0003677">
    <property type="term" value="F:DNA binding"/>
    <property type="evidence" value="ECO:0007669"/>
    <property type="project" value="InterPro"/>
</dbReference>
<dbReference type="EMBL" id="JAAXYH010000032">
    <property type="protein sequence ID" value="NMH67206.1"/>
    <property type="molecule type" value="Genomic_DNA"/>
</dbReference>
<comment type="caution">
    <text evidence="3">The sequence shown here is derived from an EMBL/GenBank/DDBJ whole genome shotgun (WGS) entry which is preliminary data.</text>
</comment>
<dbReference type="InterPro" id="IPR012337">
    <property type="entry name" value="RNaseH-like_sf"/>
</dbReference>
<evidence type="ECO:0000313" key="4">
    <source>
        <dbReference type="Proteomes" id="UP000737113"/>
    </source>
</evidence>
<reference evidence="3" key="1">
    <citation type="submission" date="2020-04" db="EMBL/GenBank/DDBJ databases">
        <title>Description of Shewanella salipaludis sp. nov., isolated from a salt marsh.</title>
        <authorList>
            <person name="Park S."/>
            <person name="Yoon J.-H."/>
        </authorList>
    </citation>
    <scope>NUCLEOTIDE SEQUENCE</scope>
    <source>
        <strain evidence="3">SHSM-M6</strain>
    </source>
</reference>
<dbReference type="SUPFAM" id="SSF53098">
    <property type="entry name" value="Ribonuclease H-like"/>
    <property type="match status" value="1"/>
</dbReference>
<accession>A0A972JPH8</accession>
<dbReference type="PANTHER" id="PTHR46889">
    <property type="entry name" value="TRANSPOSASE INSF FOR INSERTION SEQUENCE IS3B-RELATED"/>
    <property type="match status" value="1"/>
</dbReference>
<evidence type="ECO:0000313" key="3">
    <source>
        <dbReference type="EMBL" id="NMH67206.1"/>
    </source>
</evidence>
<dbReference type="PANTHER" id="PTHR46889:SF4">
    <property type="entry name" value="TRANSPOSASE INSO FOR INSERTION SEQUENCE ELEMENT IS911B-RELATED"/>
    <property type="match status" value="1"/>
</dbReference>
<dbReference type="InterPro" id="IPR050900">
    <property type="entry name" value="Transposase_IS3/IS150/IS904"/>
</dbReference>
<dbReference type="InterPro" id="IPR048020">
    <property type="entry name" value="Transpos_IS3"/>
</dbReference>
<dbReference type="Pfam" id="PF13276">
    <property type="entry name" value="HTH_21"/>
    <property type="match status" value="1"/>
</dbReference>
<dbReference type="Pfam" id="PF01527">
    <property type="entry name" value="HTH_Tnp_1"/>
    <property type="match status" value="1"/>
</dbReference>
<dbReference type="InterPro" id="IPR001584">
    <property type="entry name" value="Integrase_cat-core"/>
</dbReference>
<dbReference type="RefSeq" id="WP_169565979.1">
    <property type="nucleotide sequence ID" value="NZ_JAAXYH010000032.1"/>
</dbReference>
<keyword evidence="4" id="KW-1185">Reference proteome</keyword>
<dbReference type="GO" id="GO:0015074">
    <property type="term" value="P:DNA integration"/>
    <property type="evidence" value="ECO:0007669"/>
    <property type="project" value="InterPro"/>
</dbReference>
<dbReference type="AlphaFoldDB" id="A0A972JPH8"/>
<protein>
    <submittedName>
        <fullName evidence="3">IS3 family transposase</fullName>
    </submittedName>
</protein>
<dbReference type="GO" id="GO:0006313">
    <property type="term" value="P:DNA transposition"/>
    <property type="evidence" value="ECO:0007669"/>
    <property type="project" value="InterPro"/>
</dbReference>
<dbReference type="GO" id="GO:0004803">
    <property type="term" value="F:transposase activity"/>
    <property type="evidence" value="ECO:0007669"/>
    <property type="project" value="InterPro"/>
</dbReference>
<dbReference type="InterPro" id="IPR025948">
    <property type="entry name" value="HTH-like_dom"/>
</dbReference>
<dbReference type="InterPro" id="IPR002514">
    <property type="entry name" value="Transposase_8"/>
</dbReference>
<name>A0A972JPH8_9GAMM</name>
<gene>
    <name evidence="3" type="ORF">HC757_18860</name>
</gene>
<evidence type="ECO:0000259" key="2">
    <source>
        <dbReference type="PROSITE" id="PS50994"/>
    </source>
</evidence>
<dbReference type="InterPro" id="IPR009057">
    <property type="entry name" value="Homeodomain-like_sf"/>
</dbReference>
<feature type="domain" description="Integrase catalytic" evidence="2">
    <location>
        <begin position="219"/>
        <end position="382"/>
    </location>
</feature>